<dbReference type="GO" id="GO:0005886">
    <property type="term" value="C:plasma membrane"/>
    <property type="evidence" value="ECO:0007669"/>
    <property type="project" value="UniProtKB-SubCell"/>
</dbReference>
<feature type="transmembrane region" description="Helical" evidence="5">
    <location>
        <begin position="202"/>
        <end position="226"/>
    </location>
</feature>
<sequence>MIELHLLIKATSTTLKLALCALVIGLILAISFAVLEELRMWKWLTFIGKIFFSLFCGLPEILIVLFIYLVTSQSLIILVNNINDYCHTYLDFSLPIDNFNLNPLLCGIIALALIYASYAYYILRGAIKAISKKQWESGQALGMNNSVILFHLILPQIWRLALPGLGNQWLVLLKDTTLVSLISVNDLMLQTKSIITITHKPFTWYVLSSLIYLVITLFSQVILFLLERFANRFEKVIT</sequence>
<evidence type="ECO:0000256" key="2">
    <source>
        <dbReference type="ARBA" id="ARBA00022692"/>
    </source>
</evidence>
<protein>
    <submittedName>
        <fullName evidence="7">Arginine ABC transporter, permease protein ArtQ</fullName>
    </submittedName>
</protein>
<dbReference type="CDD" id="cd06261">
    <property type="entry name" value="TM_PBP2"/>
    <property type="match status" value="1"/>
</dbReference>
<dbReference type="SUPFAM" id="SSF161098">
    <property type="entry name" value="MetI-like"/>
    <property type="match status" value="1"/>
</dbReference>
<dbReference type="EMBL" id="CP008985">
    <property type="protein sequence ID" value="AIN47245.1"/>
    <property type="molecule type" value="Genomic_DNA"/>
</dbReference>
<dbReference type="Proteomes" id="UP000067325">
    <property type="component" value="Chromosome"/>
</dbReference>
<evidence type="ECO:0000256" key="5">
    <source>
        <dbReference type="RuleBase" id="RU363032"/>
    </source>
</evidence>
<keyword evidence="5" id="KW-0813">Transport</keyword>
<evidence type="ECO:0000259" key="6">
    <source>
        <dbReference type="PROSITE" id="PS50928"/>
    </source>
</evidence>
<evidence type="ECO:0000256" key="1">
    <source>
        <dbReference type="ARBA" id="ARBA00004651"/>
    </source>
</evidence>
<dbReference type="PANTHER" id="PTHR30133:SF2">
    <property type="entry name" value="ARGININE ABC TRANSPORTER PERMEASE PROTEIN ARTQ"/>
    <property type="match status" value="1"/>
</dbReference>
<feature type="domain" description="ABC transmembrane type-1" evidence="6">
    <location>
        <begin position="11"/>
        <end position="223"/>
    </location>
</feature>
<evidence type="ECO:0000256" key="3">
    <source>
        <dbReference type="ARBA" id="ARBA00022989"/>
    </source>
</evidence>
<dbReference type="AlphaFoldDB" id="A0A088MY16"/>
<dbReference type="Gene3D" id="1.10.3720.10">
    <property type="entry name" value="MetI-like"/>
    <property type="match status" value="1"/>
</dbReference>
<feature type="transmembrane region" description="Helical" evidence="5">
    <location>
        <begin position="15"/>
        <end position="35"/>
    </location>
</feature>
<gene>
    <name evidence="7" type="ORF">IM45_742</name>
</gene>
<organism evidence="7 8">
    <name type="scientific">Candidatus Palibaumannia cicadellinicola</name>
    <dbReference type="NCBI Taxonomy" id="186490"/>
    <lineage>
        <taxon>Bacteria</taxon>
        <taxon>Pseudomonadati</taxon>
        <taxon>Pseudomonadota</taxon>
        <taxon>Gammaproteobacteria</taxon>
        <taxon>Candidatus Palibaumannia</taxon>
    </lineage>
</organism>
<dbReference type="InterPro" id="IPR000515">
    <property type="entry name" value="MetI-like"/>
</dbReference>
<evidence type="ECO:0000313" key="7">
    <source>
        <dbReference type="EMBL" id="AIN47245.1"/>
    </source>
</evidence>
<keyword evidence="3 5" id="KW-1133">Transmembrane helix</keyword>
<dbReference type="GO" id="GO:0055085">
    <property type="term" value="P:transmembrane transport"/>
    <property type="evidence" value="ECO:0007669"/>
    <property type="project" value="InterPro"/>
</dbReference>
<reference evidence="7 8" key="1">
    <citation type="journal article" date="2014" name="MBio">
        <title>Differential genome evolution between companion symbionts in an insect-bacterial symbiosis.</title>
        <authorList>
            <person name="Bennett G.M."/>
            <person name="McCutcheon J.P."/>
            <person name="MacDonald B.R."/>
            <person name="Romanovicz D."/>
            <person name="Moran N.A."/>
        </authorList>
    </citation>
    <scope>NUCLEOTIDE SEQUENCE [LARGE SCALE GENOMIC DNA]</scope>
    <source>
        <strain evidence="7 8">BGSS</strain>
    </source>
</reference>
<dbReference type="OrthoDB" id="9815029at2"/>
<keyword evidence="2 5" id="KW-0812">Transmembrane</keyword>
<evidence type="ECO:0000313" key="8">
    <source>
        <dbReference type="Proteomes" id="UP000067325"/>
    </source>
</evidence>
<comment type="similarity">
    <text evidence="5">Belongs to the binding-protein-dependent transport system permease family.</text>
</comment>
<dbReference type="InterPro" id="IPR035906">
    <property type="entry name" value="MetI-like_sf"/>
</dbReference>
<dbReference type="RefSeq" id="WP_038498546.1">
    <property type="nucleotide sequence ID" value="NZ_CP008985.1"/>
</dbReference>
<dbReference type="PANTHER" id="PTHR30133">
    <property type="entry name" value="CATIONIC AMINO ACID TRANSPORTER, MEMBRANE COMPONENT"/>
    <property type="match status" value="1"/>
</dbReference>
<dbReference type="InterPro" id="IPR051613">
    <property type="entry name" value="ABC_transp_permease_HisMQ"/>
</dbReference>
<dbReference type="KEGG" id="bcib:IM45_742"/>
<dbReference type="PROSITE" id="PS50928">
    <property type="entry name" value="ABC_TM1"/>
    <property type="match status" value="1"/>
</dbReference>
<keyword evidence="4 5" id="KW-0472">Membrane</keyword>
<accession>A0A088MY16</accession>
<evidence type="ECO:0000256" key="4">
    <source>
        <dbReference type="ARBA" id="ARBA00023136"/>
    </source>
</evidence>
<comment type="subcellular location">
    <subcellularLocation>
        <location evidence="1 5">Cell membrane</location>
        <topology evidence="1 5">Multi-pass membrane protein</topology>
    </subcellularLocation>
</comment>
<feature type="transmembrane region" description="Helical" evidence="5">
    <location>
        <begin position="101"/>
        <end position="123"/>
    </location>
</feature>
<dbReference type="eggNOG" id="COG4215">
    <property type="taxonomic scope" value="Bacteria"/>
</dbReference>
<dbReference type="NCBIfam" id="NF008337">
    <property type="entry name" value="PRK11123.1"/>
    <property type="match status" value="1"/>
</dbReference>
<feature type="transmembrane region" description="Helical" evidence="5">
    <location>
        <begin position="47"/>
        <end position="70"/>
    </location>
</feature>
<dbReference type="Pfam" id="PF00528">
    <property type="entry name" value="BPD_transp_1"/>
    <property type="match status" value="1"/>
</dbReference>
<proteinExistence type="inferred from homology"/>
<name>A0A088MY16_9GAMM</name>